<dbReference type="PROSITE" id="PS50932">
    <property type="entry name" value="HTH_LACI_2"/>
    <property type="match status" value="1"/>
</dbReference>
<dbReference type="PANTHER" id="PTHR30146:SF109">
    <property type="entry name" value="HTH-TYPE TRANSCRIPTIONAL REGULATOR GALS"/>
    <property type="match status" value="1"/>
</dbReference>
<comment type="caution">
    <text evidence="5">The sequence shown here is derived from an EMBL/GenBank/DDBJ whole genome shotgun (WGS) entry which is preliminary data.</text>
</comment>
<dbReference type="SMART" id="SM00354">
    <property type="entry name" value="HTH_LACI"/>
    <property type="match status" value="1"/>
</dbReference>
<sequence>MVSLDEVAHAAGVSAATASRALSGRGHVSAAARQRVTEAAEQLGYVVSSAASTLASGRSRSIGVMIPDLHRWFFNSVLTGISDTLTRAGYDLTLYNVTRDVQLRREIFRAFLHRRRVDGVIVVALELDDWETSQLQELGLPVIVLGGALHDLPSMAINDQAVTQLATDHLLSLGHHGIGYIGGDQAFDVDYHVPSRRRQGFISALRSHGIAADESLVQSADFTIAGGYAAAKQLYGAPGNHMTGLVAASDEMAIGALLAARDMGVRVPQQMSVIGIDGHELGILFQLTTVDQQPVSQGRTAAEHMLRRVESDDKVTIELPYSLVVRGSTAFAAPDALEDTV</sequence>
<proteinExistence type="predicted"/>
<evidence type="ECO:0000313" key="6">
    <source>
        <dbReference type="Proteomes" id="UP000310458"/>
    </source>
</evidence>
<dbReference type="InterPro" id="IPR000843">
    <property type="entry name" value="HTH_LacI"/>
</dbReference>
<gene>
    <name evidence="5" type="ORF">FEF26_12930</name>
</gene>
<dbReference type="InterPro" id="IPR046335">
    <property type="entry name" value="LacI/GalR-like_sensor"/>
</dbReference>
<keyword evidence="6" id="KW-1185">Reference proteome</keyword>
<dbReference type="SUPFAM" id="SSF47413">
    <property type="entry name" value="lambda repressor-like DNA-binding domains"/>
    <property type="match status" value="1"/>
</dbReference>
<dbReference type="Pfam" id="PF13377">
    <property type="entry name" value="Peripla_BP_3"/>
    <property type="match status" value="1"/>
</dbReference>
<dbReference type="CDD" id="cd06267">
    <property type="entry name" value="PBP1_LacI_sugar_binding-like"/>
    <property type="match status" value="1"/>
</dbReference>
<dbReference type="SUPFAM" id="SSF53822">
    <property type="entry name" value="Periplasmic binding protein-like I"/>
    <property type="match status" value="1"/>
</dbReference>
<dbReference type="Pfam" id="PF00356">
    <property type="entry name" value="LacI"/>
    <property type="match status" value="1"/>
</dbReference>
<dbReference type="EMBL" id="VAVZ01000041">
    <property type="protein sequence ID" value="TLP93712.1"/>
    <property type="molecule type" value="Genomic_DNA"/>
</dbReference>
<organism evidence="5 6">
    <name type="scientific">Nesterenkonia salmonea</name>
    <dbReference type="NCBI Taxonomy" id="1804987"/>
    <lineage>
        <taxon>Bacteria</taxon>
        <taxon>Bacillati</taxon>
        <taxon>Actinomycetota</taxon>
        <taxon>Actinomycetes</taxon>
        <taxon>Micrococcales</taxon>
        <taxon>Micrococcaceae</taxon>
        <taxon>Nesterenkonia</taxon>
    </lineage>
</organism>
<dbReference type="PANTHER" id="PTHR30146">
    <property type="entry name" value="LACI-RELATED TRANSCRIPTIONAL REPRESSOR"/>
    <property type="match status" value="1"/>
</dbReference>
<evidence type="ECO:0000313" key="5">
    <source>
        <dbReference type="EMBL" id="TLP93712.1"/>
    </source>
</evidence>
<dbReference type="Proteomes" id="UP000310458">
    <property type="component" value="Unassembled WGS sequence"/>
</dbReference>
<dbReference type="GO" id="GO:0003700">
    <property type="term" value="F:DNA-binding transcription factor activity"/>
    <property type="evidence" value="ECO:0007669"/>
    <property type="project" value="TreeGrafter"/>
</dbReference>
<feature type="domain" description="HTH lacI-type" evidence="4">
    <location>
        <begin position="2"/>
        <end position="56"/>
    </location>
</feature>
<keyword evidence="3" id="KW-0804">Transcription</keyword>
<dbReference type="GO" id="GO:0000976">
    <property type="term" value="F:transcription cis-regulatory region binding"/>
    <property type="evidence" value="ECO:0007669"/>
    <property type="project" value="TreeGrafter"/>
</dbReference>
<dbReference type="PROSITE" id="PS00356">
    <property type="entry name" value="HTH_LACI_1"/>
    <property type="match status" value="1"/>
</dbReference>
<dbReference type="Gene3D" id="1.10.260.40">
    <property type="entry name" value="lambda repressor-like DNA-binding domains"/>
    <property type="match status" value="1"/>
</dbReference>
<evidence type="ECO:0000256" key="1">
    <source>
        <dbReference type="ARBA" id="ARBA00023015"/>
    </source>
</evidence>
<dbReference type="Gene3D" id="3.40.50.2300">
    <property type="match status" value="2"/>
</dbReference>
<keyword evidence="2" id="KW-0238">DNA-binding</keyword>
<dbReference type="AlphaFoldDB" id="A0A5R9B9A9"/>
<accession>A0A5R9B9A9</accession>
<name>A0A5R9B9A9_9MICC</name>
<dbReference type="InterPro" id="IPR028082">
    <property type="entry name" value="Peripla_BP_I"/>
</dbReference>
<reference evidence="5 6" key="1">
    <citation type="submission" date="2019-05" db="EMBL/GenBank/DDBJ databases">
        <title>Nesterenkonia sp. GY074 isolated from the Southern Atlantic Ocean.</title>
        <authorList>
            <person name="Zhang G."/>
        </authorList>
    </citation>
    <scope>NUCLEOTIDE SEQUENCE [LARGE SCALE GENOMIC DNA]</scope>
    <source>
        <strain evidence="5 6">GY074</strain>
    </source>
</reference>
<dbReference type="RefSeq" id="WP_138253957.1">
    <property type="nucleotide sequence ID" value="NZ_VAVZ01000041.1"/>
</dbReference>
<evidence type="ECO:0000256" key="2">
    <source>
        <dbReference type="ARBA" id="ARBA00023125"/>
    </source>
</evidence>
<dbReference type="OrthoDB" id="3510266at2"/>
<dbReference type="InterPro" id="IPR010982">
    <property type="entry name" value="Lambda_DNA-bd_dom_sf"/>
</dbReference>
<evidence type="ECO:0000256" key="3">
    <source>
        <dbReference type="ARBA" id="ARBA00023163"/>
    </source>
</evidence>
<evidence type="ECO:0000259" key="4">
    <source>
        <dbReference type="PROSITE" id="PS50932"/>
    </source>
</evidence>
<dbReference type="CDD" id="cd01392">
    <property type="entry name" value="HTH_LacI"/>
    <property type="match status" value="1"/>
</dbReference>
<protein>
    <submittedName>
        <fullName evidence="5">LacI family transcriptional regulator</fullName>
    </submittedName>
</protein>
<keyword evidence="1" id="KW-0805">Transcription regulation</keyword>